<protein>
    <submittedName>
        <fullName evidence="1">Uncharacterized protein</fullName>
    </submittedName>
</protein>
<evidence type="ECO:0000313" key="2">
    <source>
        <dbReference type="Proteomes" id="UP000030760"/>
    </source>
</evidence>
<reference evidence="2" key="1">
    <citation type="journal article" date="2013" name="Genome Announc.">
        <title>Draft Genome Sequence of Streptomyces bottropensis ATCC 25435, a Bottromycin-Producing Actinomycete.</title>
        <authorList>
            <person name="Zhang H."/>
            <person name="Zhou W."/>
            <person name="Zhuang Y."/>
            <person name="Liang X."/>
            <person name="Liu T."/>
        </authorList>
    </citation>
    <scope>NUCLEOTIDE SEQUENCE [LARGE SCALE GENOMIC DNA]</scope>
    <source>
        <strain evidence="2">ATCC 25435</strain>
    </source>
</reference>
<accession>M3ES86</accession>
<sequence length="200" mass="22043">MFRWRRTEQPTISIPLPDDDADAGSVRGWEVFTRFSREVFVSAHPEDGAEFDPVLAEFRKDPHRVLRSRQLRPKVGSGVILQSAVPYVLPVVSLLVGLMAERVVNGALDVIGDATRRKVTRLLEQRRTDTATPVTPHDGATASAVVTAATPTARLNPDEEQVLRTLLTGWAVGMRMDEAKARDLADTILDVLRQRGDAAP</sequence>
<name>M3ES86_9ACTN</name>
<dbReference type="EMBL" id="KB405095">
    <property type="protein sequence ID" value="EMF51968.1"/>
    <property type="molecule type" value="Genomic_DNA"/>
</dbReference>
<organism evidence="1 2">
    <name type="scientific">Streptomyces bottropensis ATCC 25435</name>
    <dbReference type="NCBI Taxonomy" id="1054862"/>
    <lineage>
        <taxon>Bacteria</taxon>
        <taxon>Bacillati</taxon>
        <taxon>Actinomycetota</taxon>
        <taxon>Actinomycetes</taxon>
        <taxon>Kitasatosporales</taxon>
        <taxon>Streptomycetaceae</taxon>
        <taxon>Streptomyces</taxon>
    </lineage>
</organism>
<gene>
    <name evidence="1" type="ORF">SBD_6490</name>
</gene>
<dbReference type="AlphaFoldDB" id="M3ES86"/>
<evidence type="ECO:0000313" key="1">
    <source>
        <dbReference type="EMBL" id="EMF51968.1"/>
    </source>
</evidence>
<proteinExistence type="predicted"/>
<dbReference type="Proteomes" id="UP000030760">
    <property type="component" value="Unassembled WGS sequence"/>
</dbReference>